<organism evidence="2 3">
    <name type="scientific">Tumidithrix elongata BACA0141</name>
    <dbReference type="NCBI Taxonomy" id="2716417"/>
    <lineage>
        <taxon>Bacteria</taxon>
        <taxon>Bacillati</taxon>
        <taxon>Cyanobacteriota</taxon>
        <taxon>Cyanophyceae</taxon>
        <taxon>Pseudanabaenales</taxon>
        <taxon>Pseudanabaenaceae</taxon>
        <taxon>Tumidithrix</taxon>
        <taxon>Tumidithrix elongata</taxon>
    </lineage>
</organism>
<keyword evidence="3" id="KW-1185">Reference proteome</keyword>
<dbReference type="Proteomes" id="UP001333818">
    <property type="component" value="Unassembled WGS sequence"/>
</dbReference>
<accession>A0AAW9Q0F6</accession>
<dbReference type="AlphaFoldDB" id="A0AAW9Q0F6"/>
<gene>
    <name evidence="2" type="ORF">V2H45_11265</name>
</gene>
<evidence type="ECO:0000259" key="1">
    <source>
        <dbReference type="Pfam" id="PF13482"/>
    </source>
</evidence>
<reference evidence="2" key="1">
    <citation type="submission" date="2024-01" db="EMBL/GenBank/DDBJ databases">
        <title>Bank of Algae and Cyanobacteria of the Azores (BACA) strain genomes.</title>
        <authorList>
            <person name="Luz R."/>
            <person name="Cordeiro R."/>
            <person name="Fonseca A."/>
            <person name="Goncalves V."/>
        </authorList>
    </citation>
    <scope>NUCLEOTIDE SEQUENCE</scope>
    <source>
        <strain evidence="2">BACA0141</strain>
    </source>
</reference>
<evidence type="ECO:0000313" key="2">
    <source>
        <dbReference type="EMBL" id="MEE3717329.1"/>
    </source>
</evidence>
<dbReference type="RefSeq" id="WP_330483758.1">
    <property type="nucleotide sequence ID" value="NZ_JAZBJZ010000039.1"/>
</dbReference>
<dbReference type="SUPFAM" id="SSF53098">
    <property type="entry name" value="Ribonuclease H-like"/>
    <property type="match status" value="1"/>
</dbReference>
<dbReference type="Pfam" id="PF13482">
    <property type="entry name" value="RNase_H_2"/>
    <property type="match status" value="1"/>
</dbReference>
<sequence>MYKQEFQVTTNYINNFYDGSIHDLVFLDLEWCRDFRKEGLVNNMIFGYTITRILEGSSEQYIKIQFIESRQQEKQILEDILADIQLLQRKYFVGYGISTSDISCLRKRIFDMRLPLHVREIKILDLQTKSRKKDLHQGLNSLFEHLGIQINKKIKGEYVYRNGIKVLRKEIGHEQVLNNIYEYCLEDATNYFNIVTNWQDRFPLVHQASHVTLPLRYSS</sequence>
<evidence type="ECO:0000313" key="3">
    <source>
        <dbReference type="Proteomes" id="UP001333818"/>
    </source>
</evidence>
<feature type="domain" description="YprB ribonuclease H-like" evidence="1">
    <location>
        <begin position="40"/>
        <end position="198"/>
    </location>
</feature>
<comment type="caution">
    <text evidence="2">The sequence shown here is derived from an EMBL/GenBank/DDBJ whole genome shotgun (WGS) entry which is preliminary data.</text>
</comment>
<dbReference type="InterPro" id="IPR038720">
    <property type="entry name" value="YprB_RNase_H-like_dom"/>
</dbReference>
<proteinExistence type="predicted"/>
<protein>
    <submittedName>
        <fullName evidence="2">Ribonuclease H-like domain-containing protein</fullName>
    </submittedName>
</protein>
<dbReference type="EMBL" id="JAZBJZ010000039">
    <property type="protein sequence ID" value="MEE3717329.1"/>
    <property type="molecule type" value="Genomic_DNA"/>
</dbReference>
<name>A0AAW9Q0F6_9CYAN</name>
<dbReference type="InterPro" id="IPR012337">
    <property type="entry name" value="RNaseH-like_sf"/>
</dbReference>